<accession>A0A8J4WLZ8</accession>
<keyword evidence="3" id="KW-1185">Reference proteome</keyword>
<proteinExistence type="predicted"/>
<name>A0A8J4WLZ8_9TREM</name>
<sequence>KSSGSTPTTYTPRQSDDSTDSLSDVDWSSPVPLYVNHNVISPKQRLTSSEVTCPDNLITQCCDDGCSPTENTPVVSTPAPPAHRHTPSETSNNYTDTSSNAEYVHIPRPLPVDLDESYKTENSPAGREEHYSRETEVLAYTQPQSPFEITLSDTSTILLTEALNELSGNFNRDAASNHLLTIVDHQLPG</sequence>
<feature type="compositionally biased region" description="Low complexity" evidence="1">
    <location>
        <begin position="20"/>
        <end position="29"/>
    </location>
</feature>
<dbReference type="OrthoDB" id="10650802at2759"/>
<dbReference type="EMBL" id="LUCH01013570">
    <property type="protein sequence ID" value="KAF5395410.1"/>
    <property type="molecule type" value="Genomic_DNA"/>
</dbReference>
<evidence type="ECO:0000313" key="3">
    <source>
        <dbReference type="Proteomes" id="UP000748531"/>
    </source>
</evidence>
<gene>
    <name evidence="2" type="ORF">PHET_12031</name>
</gene>
<organism evidence="2 3">
    <name type="scientific">Paragonimus heterotremus</name>
    <dbReference type="NCBI Taxonomy" id="100268"/>
    <lineage>
        <taxon>Eukaryota</taxon>
        <taxon>Metazoa</taxon>
        <taxon>Spiralia</taxon>
        <taxon>Lophotrochozoa</taxon>
        <taxon>Platyhelminthes</taxon>
        <taxon>Trematoda</taxon>
        <taxon>Digenea</taxon>
        <taxon>Plagiorchiida</taxon>
        <taxon>Troglotremata</taxon>
        <taxon>Troglotrematidae</taxon>
        <taxon>Paragonimus</taxon>
    </lineage>
</organism>
<feature type="region of interest" description="Disordered" evidence="1">
    <location>
        <begin position="70"/>
        <end position="101"/>
    </location>
</feature>
<feature type="non-terminal residue" evidence="2">
    <location>
        <position position="1"/>
    </location>
</feature>
<reference evidence="2" key="1">
    <citation type="submission" date="2019-05" db="EMBL/GenBank/DDBJ databases">
        <title>Annotation for the trematode Paragonimus heterotremus.</title>
        <authorList>
            <person name="Choi Y.-J."/>
        </authorList>
    </citation>
    <scope>NUCLEOTIDE SEQUENCE</scope>
    <source>
        <strain evidence="2">LC</strain>
    </source>
</reference>
<evidence type="ECO:0000313" key="2">
    <source>
        <dbReference type="EMBL" id="KAF5395410.1"/>
    </source>
</evidence>
<feature type="region of interest" description="Disordered" evidence="1">
    <location>
        <begin position="1"/>
        <end position="30"/>
    </location>
</feature>
<feature type="compositionally biased region" description="Polar residues" evidence="1">
    <location>
        <begin position="88"/>
        <end position="101"/>
    </location>
</feature>
<comment type="caution">
    <text evidence="2">The sequence shown here is derived from an EMBL/GenBank/DDBJ whole genome shotgun (WGS) entry which is preliminary data.</text>
</comment>
<dbReference type="AlphaFoldDB" id="A0A8J4WLZ8"/>
<dbReference type="Proteomes" id="UP000748531">
    <property type="component" value="Unassembled WGS sequence"/>
</dbReference>
<protein>
    <submittedName>
        <fullName evidence="2">Uncharacterized protein</fullName>
    </submittedName>
</protein>
<feature type="region of interest" description="Disordered" evidence="1">
    <location>
        <begin position="113"/>
        <end position="132"/>
    </location>
</feature>
<evidence type="ECO:0000256" key="1">
    <source>
        <dbReference type="SAM" id="MobiDB-lite"/>
    </source>
</evidence>
<feature type="compositionally biased region" description="Polar residues" evidence="1">
    <location>
        <begin position="1"/>
        <end position="13"/>
    </location>
</feature>